<dbReference type="PANTHER" id="PTHR10912:SF8">
    <property type="entry name" value="ADP-RIBOSYL CYCLASE_CYCLIC ADP-RIBOSE HYDROLASE"/>
    <property type="match status" value="1"/>
</dbReference>
<dbReference type="PANTHER" id="PTHR10912">
    <property type="entry name" value="ADP-RIBOSYL CYCLASE"/>
    <property type="match status" value="1"/>
</dbReference>
<keyword evidence="4 7" id="KW-0378">Hydrolase</keyword>
<dbReference type="Pfam" id="PF02267">
    <property type="entry name" value="Rib_hydrolayse"/>
    <property type="match status" value="1"/>
</dbReference>
<keyword evidence="5" id="KW-0520">NAD</keyword>
<dbReference type="GO" id="GO:0016740">
    <property type="term" value="F:transferase activity"/>
    <property type="evidence" value="ECO:0007669"/>
    <property type="project" value="UniProtKB-KW"/>
</dbReference>
<name>A0A5C6MMM8_9TELE</name>
<comment type="similarity">
    <text evidence="1">Belongs to the ADP-ribosyl cyclase family.</text>
</comment>
<dbReference type="InterPro" id="IPR003193">
    <property type="entry name" value="ADP-ribosyl_cyclase"/>
</dbReference>
<reference evidence="7 8" key="1">
    <citation type="submission" date="2019-04" db="EMBL/GenBank/DDBJ databases">
        <title>Chromosome genome assembly for Takifugu flavidus.</title>
        <authorList>
            <person name="Xiao S."/>
        </authorList>
    </citation>
    <scope>NUCLEOTIDE SEQUENCE [LARGE SCALE GENOMIC DNA]</scope>
    <source>
        <strain evidence="7">HTHZ2018</strain>
        <tissue evidence="7">Muscle</tissue>
    </source>
</reference>
<accession>A0A5C6MMM8</accession>
<sequence>MTARASGDTLRRPSAVRLLVTQRWRIIDTCFTLWHKPGLPPCGRFLFWSKTKTFVQTFVAALRYFWTLEDTLAGYMFNDLLWCGQEDNDGRKTHYSTSGMLLMFKLTRI</sequence>
<evidence type="ECO:0000256" key="6">
    <source>
        <dbReference type="ARBA" id="ARBA00023157"/>
    </source>
</evidence>
<dbReference type="GO" id="GO:0016849">
    <property type="term" value="F:phosphorus-oxygen lyase activity"/>
    <property type="evidence" value="ECO:0007669"/>
    <property type="project" value="TreeGrafter"/>
</dbReference>
<evidence type="ECO:0000256" key="2">
    <source>
        <dbReference type="ARBA" id="ARBA00011982"/>
    </source>
</evidence>
<dbReference type="Gene3D" id="1.20.82.10">
    <property type="entry name" value="ADP Ribosyl Cyclase, Chain A, domain 1"/>
    <property type="match status" value="1"/>
</dbReference>
<proteinExistence type="inferred from homology"/>
<dbReference type="GO" id="GO:0061809">
    <property type="term" value="F:NAD+ nucleosidase activity, cyclic ADP-ribose generating"/>
    <property type="evidence" value="ECO:0007669"/>
    <property type="project" value="UniProtKB-EC"/>
</dbReference>
<keyword evidence="6" id="KW-1015">Disulfide bond</keyword>
<dbReference type="GO" id="GO:0030890">
    <property type="term" value="P:positive regulation of B cell proliferation"/>
    <property type="evidence" value="ECO:0007669"/>
    <property type="project" value="TreeGrafter"/>
</dbReference>
<evidence type="ECO:0000313" key="8">
    <source>
        <dbReference type="Proteomes" id="UP000324091"/>
    </source>
</evidence>
<keyword evidence="3" id="KW-0808">Transferase</keyword>
<dbReference type="EC" id="3.2.2.6" evidence="2"/>
<dbReference type="SUPFAM" id="SSF52309">
    <property type="entry name" value="N-(deoxy)ribosyltransferase-like"/>
    <property type="match status" value="1"/>
</dbReference>
<dbReference type="GO" id="GO:0005886">
    <property type="term" value="C:plasma membrane"/>
    <property type="evidence" value="ECO:0007669"/>
    <property type="project" value="TreeGrafter"/>
</dbReference>
<gene>
    <name evidence="7" type="ORF">D4764_0242080</name>
</gene>
<evidence type="ECO:0000313" key="7">
    <source>
        <dbReference type="EMBL" id="TWW54670.1"/>
    </source>
</evidence>
<evidence type="ECO:0000256" key="1">
    <source>
        <dbReference type="ARBA" id="ARBA00005406"/>
    </source>
</evidence>
<evidence type="ECO:0000256" key="4">
    <source>
        <dbReference type="ARBA" id="ARBA00022801"/>
    </source>
</evidence>
<comment type="caution">
    <text evidence="7">The sequence shown here is derived from an EMBL/GenBank/DDBJ whole genome shotgun (WGS) entry which is preliminary data.</text>
</comment>
<dbReference type="EMBL" id="RHFK02000136">
    <property type="protein sequence ID" value="TWW54670.1"/>
    <property type="molecule type" value="Genomic_DNA"/>
</dbReference>
<dbReference type="AlphaFoldDB" id="A0A5C6MMM8"/>
<evidence type="ECO:0000256" key="3">
    <source>
        <dbReference type="ARBA" id="ARBA00022679"/>
    </source>
</evidence>
<keyword evidence="8" id="KW-1185">Reference proteome</keyword>
<protein>
    <recommendedName>
        <fullName evidence="2">ADP-ribosyl cyclase/cyclic ADP-ribose hydrolase</fullName>
        <ecNumber evidence="2">3.2.2.6</ecNumber>
    </recommendedName>
</protein>
<dbReference type="Proteomes" id="UP000324091">
    <property type="component" value="Unassembled WGS sequence"/>
</dbReference>
<organism evidence="7 8">
    <name type="scientific">Takifugu flavidus</name>
    <name type="common">sansaifugu</name>
    <dbReference type="NCBI Taxonomy" id="433684"/>
    <lineage>
        <taxon>Eukaryota</taxon>
        <taxon>Metazoa</taxon>
        <taxon>Chordata</taxon>
        <taxon>Craniata</taxon>
        <taxon>Vertebrata</taxon>
        <taxon>Euteleostomi</taxon>
        <taxon>Actinopterygii</taxon>
        <taxon>Neopterygii</taxon>
        <taxon>Teleostei</taxon>
        <taxon>Neoteleostei</taxon>
        <taxon>Acanthomorphata</taxon>
        <taxon>Eupercaria</taxon>
        <taxon>Tetraodontiformes</taxon>
        <taxon>Tetradontoidea</taxon>
        <taxon>Tetraodontidae</taxon>
        <taxon>Takifugu</taxon>
    </lineage>
</organism>
<evidence type="ECO:0000256" key="5">
    <source>
        <dbReference type="ARBA" id="ARBA00023027"/>
    </source>
</evidence>